<evidence type="ECO:0000256" key="2">
    <source>
        <dbReference type="SAM" id="Phobius"/>
    </source>
</evidence>
<dbReference type="Proteomes" id="UP000635606">
    <property type="component" value="Unassembled WGS sequence"/>
</dbReference>
<evidence type="ECO:0000313" key="4">
    <source>
        <dbReference type="Proteomes" id="UP000635606"/>
    </source>
</evidence>
<protein>
    <submittedName>
        <fullName evidence="3">Uncharacterized protein</fullName>
    </submittedName>
</protein>
<evidence type="ECO:0000256" key="1">
    <source>
        <dbReference type="SAM" id="MobiDB-lite"/>
    </source>
</evidence>
<feature type="transmembrane region" description="Helical" evidence="2">
    <location>
        <begin position="166"/>
        <end position="190"/>
    </location>
</feature>
<dbReference type="AlphaFoldDB" id="A0A8J4EE87"/>
<comment type="caution">
    <text evidence="3">The sequence shown here is derived from an EMBL/GenBank/DDBJ whole genome shotgun (WGS) entry which is preliminary data.</text>
</comment>
<reference evidence="3" key="1">
    <citation type="submission" date="2021-01" db="EMBL/GenBank/DDBJ databases">
        <title>Whole genome shotgun sequence of Virgisporangium ochraceum NBRC 16418.</title>
        <authorList>
            <person name="Komaki H."/>
            <person name="Tamura T."/>
        </authorList>
    </citation>
    <scope>NUCLEOTIDE SEQUENCE</scope>
    <source>
        <strain evidence="3">NBRC 16418</strain>
    </source>
</reference>
<keyword evidence="4" id="KW-1185">Reference proteome</keyword>
<keyword evidence="2" id="KW-0472">Membrane</keyword>
<feature type="transmembrane region" description="Helical" evidence="2">
    <location>
        <begin position="32"/>
        <end position="53"/>
    </location>
</feature>
<dbReference type="EMBL" id="BOPH01000088">
    <property type="protein sequence ID" value="GIJ71368.1"/>
    <property type="molecule type" value="Genomic_DNA"/>
</dbReference>
<name>A0A8J4EE87_9ACTN</name>
<evidence type="ECO:0000313" key="3">
    <source>
        <dbReference type="EMBL" id="GIJ71368.1"/>
    </source>
</evidence>
<gene>
    <name evidence="3" type="ORF">Voc01_062850</name>
</gene>
<keyword evidence="2" id="KW-0812">Transmembrane</keyword>
<organism evidence="3 4">
    <name type="scientific">Virgisporangium ochraceum</name>
    <dbReference type="NCBI Taxonomy" id="65505"/>
    <lineage>
        <taxon>Bacteria</taxon>
        <taxon>Bacillati</taxon>
        <taxon>Actinomycetota</taxon>
        <taxon>Actinomycetes</taxon>
        <taxon>Micromonosporales</taxon>
        <taxon>Micromonosporaceae</taxon>
        <taxon>Virgisporangium</taxon>
    </lineage>
</organism>
<keyword evidence="2" id="KW-1133">Transmembrane helix</keyword>
<sequence>MGQRAGGRCGTMSAMTSSPAPAGADLRPWRRWYALAAAVAVLGVLVGMLLFAARARVWIDEFPDPGSRHLAGEAIPLDLRAGEPVVLYTSPTDPVDLFCTGEVAGAEVDVFGVDYTFTFFSGQRSWAAHSEIVSDRTGTGSLRCTGPAGVTLAIAQVPDNGHLLRILGGGIVLGAIPAVLGVVGGVVLAVRVTRRRRAHREELPADDRTPVVERVRDYQA</sequence>
<accession>A0A8J4EE87</accession>
<proteinExistence type="predicted"/>
<feature type="region of interest" description="Disordered" evidence="1">
    <location>
        <begin position="1"/>
        <end position="22"/>
    </location>
</feature>